<gene>
    <name evidence="2" type="ORF">TRV_06296</name>
</gene>
<dbReference type="GO" id="GO:0008168">
    <property type="term" value="F:methyltransferase activity"/>
    <property type="evidence" value="ECO:0007669"/>
    <property type="project" value="UniProtKB-KW"/>
</dbReference>
<dbReference type="GeneID" id="9583584"/>
<dbReference type="RefSeq" id="XP_003019667.1">
    <property type="nucleotide sequence ID" value="XM_003019621.1"/>
</dbReference>
<dbReference type="EMBL" id="ACYE01000359">
    <property type="protein sequence ID" value="EFE39022.1"/>
    <property type="molecule type" value="Genomic_DNA"/>
</dbReference>
<organism evidence="2 3">
    <name type="scientific">Trichophyton verrucosum (strain HKI 0517)</name>
    <dbReference type="NCBI Taxonomy" id="663202"/>
    <lineage>
        <taxon>Eukaryota</taxon>
        <taxon>Fungi</taxon>
        <taxon>Dikarya</taxon>
        <taxon>Ascomycota</taxon>
        <taxon>Pezizomycotina</taxon>
        <taxon>Eurotiomycetes</taxon>
        <taxon>Eurotiomycetidae</taxon>
        <taxon>Onygenales</taxon>
        <taxon>Arthrodermataceae</taxon>
        <taxon>Trichophyton</taxon>
    </lineage>
</organism>
<dbReference type="Gene3D" id="3.40.50.150">
    <property type="entry name" value="Vaccinia Virus protein VP39"/>
    <property type="match status" value="1"/>
</dbReference>
<dbReference type="PANTHER" id="PTHR43591">
    <property type="entry name" value="METHYLTRANSFERASE"/>
    <property type="match status" value="1"/>
</dbReference>
<evidence type="ECO:0000313" key="2">
    <source>
        <dbReference type="EMBL" id="EFE39022.1"/>
    </source>
</evidence>
<name>D4DGJ2_TRIVH</name>
<comment type="caution">
    <text evidence="2">The sequence shown here is derived from an EMBL/GenBank/DDBJ whole genome shotgun (WGS) entry which is preliminary data.</text>
</comment>
<keyword evidence="3" id="KW-1185">Reference proteome</keyword>
<dbReference type="CDD" id="cd02440">
    <property type="entry name" value="AdoMet_MTases"/>
    <property type="match status" value="1"/>
</dbReference>
<dbReference type="Proteomes" id="UP000008383">
    <property type="component" value="Unassembled WGS sequence"/>
</dbReference>
<dbReference type="KEGG" id="tve:TRV_06296"/>
<protein>
    <submittedName>
        <fullName evidence="2">TAM domain methyltransferase, putative</fullName>
    </submittedName>
</protein>
<proteinExistence type="predicted"/>
<feature type="region of interest" description="Disordered" evidence="1">
    <location>
        <begin position="1"/>
        <end position="23"/>
    </location>
</feature>
<keyword evidence="2" id="KW-0808">Transferase</keyword>
<evidence type="ECO:0000313" key="3">
    <source>
        <dbReference type="Proteomes" id="UP000008383"/>
    </source>
</evidence>
<dbReference type="PANTHER" id="PTHR43591:SF10">
    <property type="entry name" value="ABC TRANSMEMBRANE TYPE-1 DOMAIN-CONTAINING PROTEIN-RELATED"/>
    <property type="match status" value="1"/>
</dbReference>
<evidence type="ECO:0000256" key="1">
    <source>
        <dbReference type="SAM" id="MobiDB-lite"/>
    </source>
</evidence>
<dbReference type="SUPFAM" id="SSF53335">
    <property type="entry name" value="S-adenosyl-L-methionine-dependent methyltransferases"/>
    <property type="match status" value="1"/>
</dbReference>
<dbReference type="GO" id="GO:0032259">
    <property type="term" value="P:methylation"/>
    <property type="evidence" value="ECO:0007669"/>
    <property type="project" value="UniProtKB-KW"/>
</dbReference>
<dbReference type="HOGENOM" id="CLU_010595_1_1_1"/>
<accession>D4DGJ2</accession>
<dbReference type="OrthoDB" id="2013972at2759"/>
<dbReference type="InterPro" id="IPR029063">
    <property type="entry name" value="SAM-dependent_MTases_sf"/>
</dbReference>
<dbReference type="Pfam" id="PF13489">
    <property type="entry name" value="Methyltransf_23"/>
    <property type="match status" value="1"/>
</dbReference>
<keyword evidence="2" id="KW-0489">Methyltransferase</keyword>
<dbReference type="AlphaFoldDB" id="D4DGJ2"/>
<sequence length="386" mass="44229">MTTNPESGPDEMTDPPAATDHEVRAITPDEPRLKYSELICFHSAVPCHSLRVSPITPWKVVGDTIDTMKEVSSHRIMDVTSSSFFFFFFWLSRGSIAVKANSSSIAYLYPNDEIELDRLDMQYEIIRMVNEGRIFFAPLDNPERLLDIGTGSGIWPIEMAEIFPDAQIIGTDLSPVQPGQVPPNVQFFVDDAQEEDWLWPKDHFDYIRSSMLLGALNSYKSLINTARTYLKPGGYMECHEWDVALFCDDDTLPAPQDDFQCPHEFQNWIQYLRLSTKNLDRPVFIVDKIADWMREAGFEDVKETITKIPLNPWPKDPHLKRLGAWSERNWLDGIAAFSYAPFGARGLGWTQEEIEVFLVGVRRSISDRKVHSYQRFHVVTGRKPSS</sequence>
<reference evidence="3" key="1">
    <citation type="journal article" date="2011" name="Genome Biol.">
        <title>Comparative and functional genomics provide insights into the pathogenicity of dermatophytic fungi.</title>
        <authorList>
            <person name="Burmester A."/>
            <person name="Shelest E."/>
            <person name="Gloeckner G."/>
            <person name="Heddergott C."/>
            <person name="Schindler S."/>
            <person name="Staib P."/>
            <person name="Heidel A."/>
            <person name="Felder M."/>
            <person name="Petzold A."/>
            <person name="Szafranski K."/>
            <person name="Feuermann M."/>
            <person name="Pedruzzi I."/>
            <person name="Priebe S."/>
            <person name="Groth M."/>
            <person name="Winkler R."/>
            <person name="Li W."/>
            <person name="Kniemeyer O."/>
            <person name="Schroeckh V."/>
            <person name="Hertweck C."/>
            <person name="Hube B."/>
            <person name="White T.C."/>
            <person name="Platzer M."/>
            <person name="Guthke R."/>
            <person name="Heitman J."/>
            <person name="Woestemeyer J."/>
            <person name="Zipfel P.F."/>
            <person name="Monod M."/>
            <person name="Brakhage A.A."/>
        </authorList>
    </citation>
    <scope>NUCLEOTIDE SEQUENCE [LARGE SCALE GENOMIC DNA]</scope>
    <source>
        <strain evidence="3">HKI 0517</strain>
    </source>
</reference>